<reference evidence="2" key="1">
    <citation type="journal article" date="2023" name="Plant J.">
        <title>Genome sequences and population genomics provide insights into the demographic history, inbreeding, and mutation load of two 'living fossil' tree species of Dipteronia.</title>
        <authorList>
            <person name="Feng Y."/>
            <person name="Comes H.P."/>
            <person name="Chen J."/>
            <person name="Zhu S."/>
            <person name="Lu R."/>
            <person name="Zhang X."/>
            <person name="Li P."/>
            <person name="Qiu J."/>
            <person name="Olsen K.M."/>
            <person name="Qiu Y."/>
        </authorList>
    </citation>
    <scope>NUCLEOTIDE SEQUENCE</scope>
    <source>
        <strain evidence="2">NBL</strain>
    </source>
</reference>
<evidence type="ECO:0000259" key="1">
    <source>
        <dbReference type="Pfam" id="PF07748"/>
    </source>
</evidence>
<dbReference type="AlphaFoldDB" id="A0AAD9ZJE4"/>
<proteinExistence type="predicted"/>
<keyword evidence="3" id="KW-1185">Reference proteome</keyword>
<dbReference type="Pfam" id="PF07748">
    <property type="entry name" value="Glyco_hydro_38C"/>
    <property type="match status" value="1"/>
</dbReference>
<protein>
    <recommendedName>
        <fullName evidence="1">Glycosyl hydrolase family 38 C-terminal domain-containing protein</fullName>
    </recommendedName>
</protein>
<comment type="caution">
    <text evidence="2">The sequence shown here is derived from an EMBL/GenBank/DDBJ whole genome shotgun (WGS) entry which is preliminary data.</text>
</comment>
<dbReference type="PANTHER" id="PTHR11607">
    <property type="entry name" value="ALPHA-MANNOSIDASE"/>
    <property type="match status" value="1"/>
</dbReference>
<evidence type="ECO:0000313" key="3">
    <source>
        <dbReference type="Proteomes" id="UP001281410"/>
    </source>
</evidence>
<sequence>MTIYIFLVIWNEAKSIFLFFLFFRCPLVNISYCSASEIDLSHGKNMILVIYDSLGWRRDDVIRIPVGESVEQSYSFYRGYNGTNDKAPHIPQNAGAYIFRPNGTFLIKPEAQVPLTVMRGPLIVEVHQKINQWMYQIRDYRTNWNLEVNQPVARNYYPINLGIYTQDSKKEFSILVDRPFGGSSIVDGQIELMLYRSSEP</sequence>
<dbReference type="InterPro" id="IPR050843">
    <property type="entry name" value="Glycosyl_Hydrlase_38"/>
</dbReference>
<dbReference type="SUPFAM" id="SSF74650">
    <property type="entry name" value="Galactose mutarotase-like"/>
    <property type="match status" value="1"/>
</dbReference>
<dbReference type="GO" id="GO:0004559">
    <property type="term" value="F:alpha-mannosidase activity"/>
    <property type="evidence" value="ECO:0007669"/>
    <property type="project" value="InterPro"/>
</dbReference>
<dbReference type="GO" id="GO:0006013">
    <property type="term" value="P:mannose metabolic process"/>
    <property type="evidence" value="ECO:0007669"/>
    <property type="project" value="InterPro"/>
</dbReference>
<accession>A0AAD9ZJE4</accession>
<feature type="domain" description="Glycosyl hydrolase family 38 C-terminal" evidence="1">
    <location>
        <begin position="137"/>
        <end position="197"/>
    </location>
</feature>
<gene>
    <name evidence="2" type="ORF">Dsin_030134</name>
</gene>
<dbReference type="Gene3D" id="2.70.98.30">
    <property type="entry name" value="Golgi alpha-mannosidase II, domain 4"/>
    <property type="match status" value="2"/>
</dbReference>
<dbReference type="PANTHER" id="PTHR11607:SF67">
    <property type="entry name" value="ALPHA-MANNOSIDASE"/>
    <property type="match status" value="1"/>
</dbReference>
<dbReference type="EMBL" id="JANJYJ010000010">
    <property type="protein sequence ID" value="KAK3182848.1"/>
    <property type="molecule type" value="Genomic_DNA"/>
</dbReference>
<dbReference type="GO" id="GO:0030246">
    <property type="term" value="F:carbohydrate binding"/>
    <property type="evidence" value="ECO:0007669"/>
    <property type="project" value="InterPro"/>
</dbReference>
<evidence type="ECO:0000313" key="2">
    <source>
        <dbReference type="EMBL" id="KAK3182848.1"/>
    </source>
</evidence>
<dbReference type="Proteomes" id="UP001281410">
    <property type="component" value="Unassembled WGS sequence"/>
</dbReference>
<dbReference type="InterPro" id="IPR011013">
    <property type="entry name" value="Gal_mutarotase_sf_dom"/>
</dbReference>
<organism evidence="2 3">
    <name type="scientific">Dipteronia sinensis</name>
    <dbReference type="NCBI Taxonomy" id="43782"/>
    <lineage>
        <taxon>Eukaryota</taxon>
        <taxon>Viridiplantae</taxon>
        <taxon>Streptophyta</taxon>
        <taxon>Embryophyta</taxon>
        <taxon>Tracheophyta</taxon>
        <taxon>Spermatophyta</taxon>
        <taxon>Magnoliopsida</taxon>
        <taxon>eudicotyledons</taxon>
        <taxon>Gunneridae</taxon>
        <taxon>Pentapetalae</taxon>
        <taxon>rosids</taxon>
        <taxon>malvids</taxon>
        <taxon>Sapindales</taxon>
        <taxon>Sapindaceae</taxon>
        <taxon>Hippocastanoideae</taxon>
        <taxon>Acereae</taxon>
        <taxon>Dipteronia</taxon>
    </lineage>
</organism>
<name>A0AAD9ZJE4_9ROSI</name>
<dbReference type="InterPro" id="IPR011682">
    <property type="entry name" value="Glyco_hydro_38_C"/>
</dbReference>